<evidence type="ECO:0000313" key="3">
    <source>
        <dbReference type="Proteomes" id="UP000219621"/>
    </source>
</evidence>
<accession>A0A286G0F6</accession>
<keyword evidence="3" id="KW-1185">Reference proteome</keyword>
<proteinExistence type="predicted"/>
<evidence type="ECO:0008006" key="4">
    <source>
        <dbReference type="Google" id="ProtNLM"/>
    </source>
</evidence>
<dbReference type="Proteomes" id="UP000219621">
    <property type="component" value="Unassembled WGS sequence"/>
</dbReference>
<sequence>MSAAAGLAAFTAGLFVFGLSGGAVFLLLTQAVTWRGWMTPLLPGLRLLAAATPVFGVMLVALYGVAWPAYPWAEHPALGGYLSPLWTGVRLGALVGLFSLFGLIGALGLLNRRVAALGLIVLTIGLSIACVDWTISLSHKMKHGSFGLIVMTGWVLSALALVCAVGSVTWDRAARATWSAVLLVLVVLWIYLQFMQYIVIWGTDLVPEAQWWLARAEPPWRPFLWATAVLHAVVPVLCLALPALRSRPPVLLAAALSVLAGRALETMLWTLPALPERGPVTLGAATVAVPLLICAGLAAALHRREVRHG</sequence>
<organism evidence="2 3">
    <name type="scientific">Caenispirillum bisanense</name>
    <dbReference type="NCBI Taxonomy" id="414052"/>
    <lineage>
        <taxon>Bacteria</taxon>
        <taxon>Pseudomonadati</taxon>
        <taxon>Pseudomonadota</taxon>
        <taxon>Alphaproteobacteria</taxon>
        <taxon>Rhodospirillales</taxon>
        <taxon>Novispirillaceae</taxon>
        <taxon>Caenispirillum</taxon>
    </lineage>
</organism>
<feature type="transmembrane region" description="Helical" evidence="1">
    <location>
        <begin position="251"/>
        <end position="274"/>
    </location>
</feature>
<feature type="transmembrane region" description="Helical" evidence="1">
    <location>
        <begin position="117"/>
        <end position="135"/>
    </location>
</feature>
<feature type="transmembrane region" description="Helical" evidence="1">
    <location>
        <begin position="48"/>
        <end position="70"/>
    </location>
</feature>
<dbReference type="OrthoDB" id="140980at2"/>
<protein>
    <recommendedName>
        <fullName evidence="4">Quinol:cytochrome c oxidoreductase quinone-binding subunit 2</fullName>
    </recommendedName>
</protein>
<feature type="transmembrane region" description="Helical" evidence="1">
    <location>
        <begin position="90"/>
        <end position="110"/>
    </location>
</feature>
<evidence type="ECO:0000313" key="2">
    <source>
        <dbReference type="EMBL" id="SOD88922.1"/>
    </source>
</evidence>
<gene>
    <name evidence="2" type="ORF">SAMN05421508_10150</name>
</gene>
<keyword evidence="1" id="KW-0472">Membrane</keyword>
<feature type="transmembrane region" description="Helical" evidence="1">
    <location>
        <begin position="147"/>
        <end position="168"/>
    </location>
</feature>
<keyword evidence="1" id="KW-0812">Transmembrane</keyword>
<feature type="transmembrane region" description="Helical" evidence="1">
    <location>
        <begin position="280"/>
        <end position="301"/>
    </location>
</feature>
<evidence type="ECO:0000256" key="1">
    <source>
        <dbReference type="SAM" id="Phobius"/>
    </source>
</evidence>
<reference evidence="2 3" key="1">
    <citation type="submission" date="2017-09" db="EMBL/GenBank/DDBJ databases">
        <authorList>
            <person name="Ehlers B."/>
            <person name="Leendertz F.H."/>
        </authorList>
    </citation>
    <scope>NUCLEOTIDE SEQUENCE [LARGE SCALE GENOMIC DNA]</scope>
    <source>
        <strain evidence="2 3">USBA 140</strain>
    </source>
</reference>
<keyword evidence="1" id="KW-1133">Transmembrane helix</keyword>
<feature type="transmembrane region" description="Helical" evidence="1">
    <location>
        <begin position="223"/>
        <end position="244"/>
    </location>
</feature>
<feature type="transmembrane region" description="Helical" evidence="1">
    <location>
        <begin position="180"/>
        <end position="203"/>
    </location>
</feature>
<name>A0A286G0F6_9PROT</name>
<dbReference type="RefSeq" id="WP_097276976.1">
    <property type="nucleotide sequence ID" value="NZ_OCNJ01000001.1"/>
</dbReference>
<feature type="transmembrane region" description="Helical" evidence="1">
    <location>
        <begin position="6"/>
        <end position="28"/>
    </location>
</feature>
<dbReference type="EMBL" id="OCNJ01000001">
    <property type="protein sequence ID" value="SOD88922.1"/>
    <property type="molecule type" value="Genomic_DNA"/>
</dbReference>
<dbReference type="AlphaFoldDB" id="A0A286G0F6"/>